<organism evidence="31">
    <name type="scientific">Stramonita haemastoma</name>
    <name type="common">Florida rocksnail</name>
    <dbReference type="NCBI Taxonomy" id="134471"/>
    <lineage>
        <taxon>Eukaryota</taxon>
        <taxon>Metazoa</taxon>
        <taxon>Spiralia</taxon>
        <taxon>Lophotrochozoa</taxon>
        <taxon>Mollusca</taxon>
        <taxon>Gastropoda</taxon>
        <taxon>Caenogastropoda</taxon>
        <taxon>Neogastropoda</taxon>
        <taxon>Muricoidea</taxon>
        <taxon>Muricidae</taxon>
        <taxon>Stramonita</taxon>
    </lineage>
</organism>
<feature type="domain" description="Flavodoxin-like" evidence="29">
    <location>
        <begin position="819"/>
        <end position="1001"/>
    </location>
</feature>
<dbReference type="InterPro" id="IPR004030">
    <property type="entry name" value="NOS_N"/>
</dbReference>
<dbReference type="PANTHER" id="PTHR43410">
    <property type="entry name" value="NITRIC OXIDE SYNTHASE OXYGENASE"/>
    <property type="match status" value="1"/>
</dbReference>
<dbReference type="InterPro" id="IPR044943">
    <property type="entry name" value="NOS_dom_1"/>
</dbReference>
<keyword evidence="17" id="KW-0560">Oxidoreductase</keyword>
<comment type="similarity">
    <text evidence="7">Belongs to the NOS family.</text>
</comment>
<evidence type="ECO:0000256" key="22">
    <source>
        <dbReference type="ARBA" id="ARBA00031374"/>
    </source>
</evidence>
<dbReference type="PROSITE" id="PS51384">
    <property type="entry name" value="FAD_FR"/>
    <property type="match status" value="1"/>
</dbReference>
<evidence type="ECO:0000256" key="12">
    <source>
        <dbReference type="ARBA" id="ARBA00022723"/>
    </source>
</evidence>
<keyword evidence="11" id="KW-0288">FMN</keyword>
<dbReference type="Gene3D" id="3.90.1230.10">
    <property type="entry name" value="Nitric Oxide Synthase, Chain A, domain 3"/>
    <property type="match status" value="1"/>
</dbReference>
<dbReference type="FunFam" id="1.20.990.10:FF:000002">
    <property type="entry name" value="Nitric oxide synthase"/>
    <property type="match status" value="1"/>
</dbReference>
<evidence type="ECO:0000256" key="9">
    <source>
        <dbReference type="ARBA" id="ARBA00022617"/>
    </source>
</evidence>
<dbReference type="InterPro" id="IPR001433">
    <property type="entry name" value="OxRdtase_FAD/NAD-bd"/>
</dbReference>
<dbReference type="Gene3D" id="3.40.50.80">
    <property type="entry name" value="Nucleotide-binding domain of ferredoxin-NADP reductase (FNR) module"/>
    <property type="match status" value="1"/>
</dbReference>
<comment type="cofactor">
    <cofactor evidence="3">
        <name>heme b</name>
        <dbReference type="ChEBI" id="CHEBI:60344"/>
    </cofactor>
</comment>
<dbReference type="InterPro" id="IPR036119">
    <property type="entry name" value="NOS_N_sf"/>
</dbReference>
<evidence type="ECO:0000256" key="5">
    <source>
        <dbReference type="ARBA" id="ARBA00004468"/>
    </source>
</evidence>
<evidence type="ECO:0000256" key="23">
    <source>
        <dbReference type="ARBA" id="ARBA00032538"/>
    </source>
</evidence>
<dbReference type="SUPFAM" id="SSF56512">
    <property type="entry name" value="Nitric oxide (NO) synthase oxygenase domain"/>
    <property type="match status" value="1"/>
</dbReference>
<dbReference type="InterPro" id="IPR044940">
    <property type="entry name" value="NOS_dom_2"/>
</dbReference>
<evidence type="ECO:0000256" key="25">
    <source>
        <dbReference type="ARBA" id="ARBA00035474"/>
    </source>
</evidence>
<evidence type="ECO:0000256" key="15">
    <source>
        <dbReference type="ARBA" id="ARBA00022857"/>
    </source>
</evidence>
<feature type="compositionally biased region" description="Basic and acidic residues" evidence="27">
    <location>
        <begin position="917"/>
        <end position="927"/>
    </location>
</feature>
<dbReference type="InterPro" id="IPR050607">
    <property type="entry name" value="NOS"/>
</dbReference>
<gene>
    <name evidence="31" type="primary">nos1</name>
</gene>
<feature type="region of interest" description="Disordered" evidence="27">
    <location>
        <begin position="296"/>
        <end position="358"/>
    </location>
</feature>
<dbReference type="GO" id="GO:0005516">
    <property type="term" value="F:calmodulin binding"/>
    <property type="evidence" value="ECO:0007669"/>
    <property type="project" value="UniProtKB-KW"/>
</dbReference>
<evidence type="ECO:0000256" key="26">
    <source>
        <dbReference type="ARBA" id="ARBA00047419"/>
    </source>
</evidence>
<feature type="region of interest" description="Disordered" evidence="27">
    <location>
        <begin position="914"/>
        <end position="935"/>
    </location>
</feature>
<evidence type="ECO:0000256" key="27">
    <source>
        <dbReference type="SAM" id="MobiDB-lite"/>
    </source>
</evidence>
<dbReference type="Gene3D" id="3.90.340.10">
    <property type="entry name" value="Nitric Oxide Synthase, Chain A, domain 1"/>
    <property type="match status" value="1"/>
</dbReference>
<dbReference type="Pfam" id="PF00258">
    <property type="entry name" value="Flavodoxin_1"/>
    <property type="match status" value="1"/>
</dbReference>
<evidence type="ECO:0000256" key="13">
    <source>
        <dbReference type="ARBA" id="ARBA00022827"/>
    </source>
</evidence>
<evidence type="ECO:0000256" key="24">
    <source>
        <dbReference type="ARBA" id="ARBA00035211"/>
    </source>
</evidence>
<feature type="domain" description="FAD-binding FR-type" evidence="30">
    <location>
        <begin position="1058"/>
        <end position="1305"/>
    </location>
</feature>
<dbReference type="PANTHER" id="PTHR43410:SF1">
    <property type="entry name" value="NITRIC OXIDE SYNTHASE"/>
    <property type="match status" value="1"/>
</dbReference>
<evidence type="ECO:0000256" key="17">
    <source>
        <dbReference type="ARBA" id="ARBA00023002"/>
    </source>
</evidence>
<dbReference type="InterPro" id="IPR023173">
    <property type="entry name" value="NADPH_Cyt_P450_Rdtase_alpha"/>
</dbReference>
<evidence type="ECO:0000256" key="11">
    <source>
        <dbReference type="ARBA" id="ARBA00022643"/>
    </source>
</evidence>
<dbReference type="SMART" id="SM00228">
    <property type="entry name" value="PDZ"/>
    <property type="match status" value="1"/>
</dbReference>
<dbReference type="Pfam" id="PF00667">
    <property type="entry name" value="FAD_binding_1"/>
    <property type="match status" value="1"/>
</dbReference>
<dbReference type="CDD" id="cd00795">
    <property type="entry name" value="NOS_oxygenase_euk"/>
    <property type="match status" value="1"/>
</dbReference>
<dbReference type="GO" id="GO:0043197">
    <property type="term" value="C:dendritic spine"/>
    <property type="evidence" value="ECO:0007669"/>
    <property type="project" value="UniProtKB-SubCell"/>
</dbReference>
<dbReference type="GO" id="GO:0042383">
    <property type="term" value="C:sarcolemma"/>
    <property type="evidence" value="ECO:0007669"/>
    <property type="project" value="UniProtKB-SubCell"/>
</dbReference>
<evidence type="ECO:0000256" key="1">
    <source>
        <dbReference type="ARBA" id="ARBA00001917"/>
    </source>
</evidence>
<dbReference type="PROSITE" id="PS50106">
    <property type="entry name" value="PDZ"/>
    <property type="match status" value="1"/>
</dbReference>
<evidence type="ECO:0000256" key="8">
    <source>
        <dbReference type="ARBA" id="ARBA00012989"/>
    </source>
</evidence>
<evidence type="ECO:0000256" key="3">
    <source>
        <dbReference type="ARBA" id="ARBA00001970"/>
    </source>
</evidence>
<dbReference type="Gene3D" id="2.40.30.10">
    <property type="entry name" value="Translation factors"/>
    <property type="match status" value="1"/>
</dbReference>
<sequence>MPNTIRVKLVKQKHGGLGFLVKQRTEKPLVVVADLVAGGIAEESGLVQVGDIILRLNDINLADMSYESAVEVLKAVPIDAPVVMLLRGPEGYTTHLETTFLENGLPKTIRVTKPIQDSFMGRIRRTFSSNGSPCQFKTLKKMYKKENNEEEEEKMDGSAPTGGDDNAVELIDTDPAAADTAAAGSADSGYASSALSDTNGVVARQKVLENGAMGSPKIVLTTPKVPNGPQDTGGKDGGPPVNSGRRYSATGRRAIEIVQDNDEITVVVKGDVKIQSEGDQNAAPDTPKRFIISHASAPSDKGSEEKNGRLQPQEKVSPDHPPDGGDLSDTEERNLSMRRRSSPTAQRKGSMDRRGSMATPKKFAKLRYLLDEKTTVDVLHQKVTANVTCTPERCMGSLMNTTVKAGPARKKDEMLAHAKEFLEQYYTSIKRLNTAAYQKRVQEIQGCIERSGTYDLTTAELIYGAKTAWRNAPRCIGRIQWSKLQVFDARHITTARGMYEALCNHIKYGTNKGNLRSAITIFPQRVTGRGDYRVWNAQLITYAGYRQPDGSVIGDPKSVEFTELVVKMGWKPKGTPFDVLPLVLSAAGQDPEMFDIPPELILEVPLKHPKYPWFAEMGLKWFALPAVSGRLFDCGGLEFTACPFNGWYMGTEIGARDFCDTNRYNILEKVAMNMGLDIRKSSSLWKDRGLVEINIAVLHSYQASGVTITDHHAASDSFMKHMENEQRLRGGCPADWVWIVPPMSGSITPVFHQEMLLYKLRPSYEYQEEPWKTHVWKKDRDKPKNQERSKRKFGFRGLARAVKFSAKLMGRALARRVKCTILYATETGKSERFANTLCEIFKHAFDAKVVCMDSYDVISLEHESLVLVVTSTFGNGDPPENGEVMAKALYEMKHPEKSGSANFSSSSYIRMSVSSDRGSRADDKETSNEDDNLTMESGPLGNVRYSVFALGSRAYPHFASFGHYMDKIMMELGAECIQPIAEGDELCGQEQSFRTWAEAVFTAACETFCLGDDVNISEATGALSNTDHSWTPNRFRITPLDNAKDADVCQALGQLHGKTVLPCKLAERLQLQSNDSTRQTILAKLNTQDSSELQYAPGDHLGIFPANPPDLVDAILSRLHNAPPPDQVVKTEFLQENSTALGSSKNWTAYEKMPTCSMRTAFSRFLDVSTPPSQAFLQLLATLASRDQDKQRLELLATDSKAYEDWRYDLYPNLLEVLDQFPSLKVPPSLLMTQLPLLQQRFYSISSSPMESVGEIHATVAVVKYRTQNGTGPMHEGVCSGWLNRCDLGAIVPCTVRAAPAFRLPEDQTLPVIMVGPGTGIAPFRSFWQQRKIDREMNPVPMHGEIRGWGEMHLYFGCRQHIVDNIYRDELAMMKDEKVLTDFYVALSREPGQPKVYVQDILFKNAKDAYEAVVKRGGHFYVCGDVSMANDVTKTLEQILMQHGGMEAERAKHFVLKLKNANRFHEDIFGVNIQKSTETGDKGRDQGQRAWQFIDSPSKPSSKEVAKPMPLPDDLLA</sequence>
<dbReference type="FunFam" id="3.40.50.80:FF:000003">
    <property type="entry name" value="Nitric oxide synthase"/>
    <property type="match status" value="1"/>
</dbReference>
<keyword evidence="13" id="KW-0274">FAD</keyword>
<dbReference type="Gene3D" id="2.30.42.10">
    <property type="match status" value="1"/>
</dbReference>
<dbReference type="PROSITE" id="PS60001">
    <property type="entry name" value="NOS"/>
    <property type="match status" value="1"/>
</dbReference>
<dbReference type="BRENDA" id="1.14.13.39">
    <property type="organism ID" value="13564"/>
</dbReference>
<feature type="domain" description="PDZ" evidence="28">
    <location>
        <begin position="6"/>
        <end position="74"/>
    </location>
</feature>
<accession>E1XU24</accession>
<dbReference type="Gene3D" id="3.40.50.360">
    <property type="match status" value="1"/>
</dbReference>
<keyword evidence="18" id="KW-0408">Iron</keyword>
<dbReference type="PRINTS" id="PR00371">
    <property type="entry name" value="FPNCR"/>
</dbReference>
<evidence type="ECO:0000256" key="21">
    <source>
        <dbReference type="ARBA" id="ARBA00031302"/>
    </source>
</evidence>
<dbReference type="Pfam" id="PF00595">
    <property type="entry name" value="PDZ"/>
    <property type="match status" value="1"/>
</dbReference>
<dbReference type="InterPro" id="IPR008254">
    <property type="entry name" value="Flavodoxin/NO_synth"/>
</dbReference>
<keyword evidence="12" id="KW-0479">Metal-binding</keyword>
<dbReference type="InterPro" id="IPR003097">
    <property type="entry name" value="CysJ-like_FAD-binding"/>
</dbReference>
<dbReference type="Pfam" id="PF02898">
    <property type="entry name" value="NO_synthase"/>
    <property type="match status" value="1"/>
</dbReference>
<protein>
    <recommendedName>
        <fullName evidence="24">Nitric oxide synthase 1</fullName>
        <ecNumber evidence="8">1.14.13.39</ecNumber>
    </recommendedName>
    <alternativeName>
        <fullName evidence="19">Constitutive NOS</fullName>
    </alternativeName>
    <alternativeName>
        <fullName evidence="21">NC-NOS</fullName>
    </alternativeName>
    <alternativeName>
        <fullName evidence="20">NOS type I</fullName>
    </alternativeName>
    <alternativeName>
        <fullName evidence="22">Neuronal NOS</fullName>
    </alternativeName>
    <alternativeName>
        <fullName evidence="25">Nitric oxide synthase, brain</fullName>
    </alternativeName>
    <alternativeName>
        <fullName evidence="23">Peptidyl-cysteine S-nitrosylase NOS1</fullName>
    </alternativeName>
</protein>
<feature type="region of interest" description="Disordered" evidence="27">
    <location>
        <begin position="145"/>
        <end position="169"/>
    </location>
</feature>
<keyword evidence="15" id="KW-0521">NADP</keyword>
<dbReference type="PRINTS" id="PR00369">
    <property type="entry name" value="FLAVODOXIN"/>
</dbReference>
<dbReference type="SUPFAM" id="SSF63380">
    <property type="entry name" value="Riboflavin synthase domain-like"/>
    <property type="match status" value="1"/>
</dbReference>
<dbReference type="InterPro" id="IPR001709">
    <property type="entry name" value="Flavoprot_Pyr_Nucl_cyt_Rdtase"/>
</dbReference>
<comment type="cofactor">
    <cofactor evidence="2">
        <name>(6R)-L-erythro-5,6,7,8-tetrahydrobiopterin</name>
        <dbReference type="ChEBI" id="CHEBI:59560"/>
    </cofactor>
</comment>
<comment type="catalytic activity">
    <reaction evidence="26">
        <text>2 L-arginine + 3 NADPH + 4 O2 + H(+) = 2 L-citrulline + 2 nitric oxide + 3 NADP(+) + 4 H2O</text>
        <dbReference type="Rhea" id="RHEA:19897"/>
        <dbReference type="ChEBI" id="CHEBI:15377"/>
        <dbReference type="ChEBI" id="CHEBI:15378"/>
        <dbReference type="ChEBI" id="CHEBI:15379"/>
        <dbReference type="ChEBI" id="CHEBI:16480"/>
        <dbReference type="ChEBI" id="CHEBI:32682"/>
        <dbReference type="ChEBI" id="CHEBI:57743"/>
        <dbReference type="ChEBI" id="CHEBI:57783"/>
        <dbReference type="ChEBI" id="CHEBI:58349"/>
        <dbReference type="EC" id="1.14.13.39"/>
    </reaction>
    <physiologicalReaction direction="left-to-right" evidence="26">
        <dbReference type="Rhea" id="RHEA:19898"/>
    </physiologicalReaction>
</comment>
<evidence type="ECO:0000259" key="29">
    <source>
        <dbReference type="PROSITE" id="PS50902"/>
    </source>
</evidence>
<dbReference type="InterPro" id="IPR017927">
    <property type="entry name" value="FAD-bd_FR_type"/>
</dbReference>
<evidence type="ECO:0000256" key="6">
    <source>
        <dbReference type="ARBA" id="ARBA00004552"/>
    </source>
</evidence>
<dbReference type="GO" id="GO:0046872">
    <property type="term" value="F:metal ion binding"/>
    <property type="evidence" value="ECO:0007669"/>
    <property type="project" value="UniProtKB-KW"/>
</dbReference>
<dbReference type="Pfam" id="PF00175">
    <property type="entry name" value="NAD_binding_1"/>
    <property type="match status" value="1"/>
</dbReference>
<dbReference type="InterPro" id="IPR029039">
    <property type="entry name" value="Flavoprotein-like_sf"/>
</dbReference>
<dbReference type="InterPro" id="IPR044944">
    <property type="entry name" value="NOS_dom_3"/>
</dbReference>
<dbReference type="InterPro" id="IPR001094">
    <property type="entry name" value="Flavdoxin-like"/>
</dbReference>
<dbReference type="Gene3D" id="3.90.440.10">
    <property type="entry name" value="Nitric Oxide Synthase,Heme Domain,Chain A domain 2"/>
    <property type="match status" value="1"/>
</dbReference>
<dbReference type="InterPro" id="IPR017938">
    <property type="entry name" value="Riboflavin_synthase-like_b-brl"/>
</dbReference>
<dbReference type="GO" id="GO:1903522">
    <property type="term" value="P:regulation of blood circulation"/>
    <property type="evidence" value="ECO:0007669"/>
    <property type="project" value="UniProtKB-ARBA"/>
</dbReference>
<dbReference type="SUPFAM" id="SSF52343">
    <property type="entry name" value="Ferredoxin reductase-like, C-terminal NADP-linked domain"/>
    <property type="match status" value="1"/>
</dbReference>
<dbReference type="EC" id="1.14.13.39" evidence="8"/>
<name>E1XU24_9CAEN</name>
<comment type="cofactor">
    <cofactor evidence="1">
        <name>FMN</name>
        <dbReference type="ChEBI" id="CHEBI:58210"/>
    </cofactor>
</comment>
<comment type="cofactor">
    <cofactor evidence="4">
        <name>FAD</name>
        <dbReference type="ChEBI" id="CHEBI:57692"/>
    </cofactor>
</comment>
<feature type="compositionally biased region" description="Basic and acidic residues" evidence="27">
    <location>
        <begin position="1478"/>
        <end position="1487"/>
    </location>
</feature>
<dbReference type="GO" id="GO:0006809">
    <property type="term" value="P:nitric oxide biosynthetic process"/>
    <property type="evidence" value="ECO:0007669"/>
    <property type="project" value="InterPro"/>
</dbReference>
<dbReference type="InterPro" id="IPR036034">
    <property type="entry name" value="PDZ_sf"/>
</dbReference>
<dbReference type="CDD" id="cd06202">
    <property type="entry name" value="Nitric_oxide_synthase"/>
    <property type="match status" value="1"/>
</dbReference>
<evidence type="ECO:0000256" key="18">
    <source>
        <dbReference type="ARBA" id="ARBA00023004"/>
    </source>
</evidence>
<dbReference type="FunFam" id="3.90.1230.10:FF:000001">
    <property type="entry name" value="Nitric oxide synthase, brain"/>
    <property type="match status" value="1"/>
</dbReference>
<keyword evidence="10" id="KW-0285">Flavoprotein</keyword>
<evidence type="ECO:0000256" key="20">
    <source>
        <dbReference type="ARBA" id="ARBA00029891"/>
    </source>
</evidence>
<dbReference type="FunFam" id="3.40.50.360:FF:000033">
    <property type="entry name" value="Nitric oxide synthase"/>
    <property type="match status" value="1"/>
</dbReference>
<evidence type="ECO:0000259" key="28">
    <source>
        <dbReference type="PROSITE" id="PS50106"/>
    </source>
</evidence>
<dbReference type="Gene3D" id="1.20.990.10">
    <property type="entry name" value="NADPH-cytochrome p450 Reductase, Chain A, domain 3"/>
    <property type="match status" value="1"/>
</dbReference>
<dbReference type="SUPFAM" id="SSF52218">
    <property type="entry name" value="Flavoproteins"/>
    <property type="match status" value="1"/>
</dbReference>
<evidence type="ECO:0000259" key="30">
    <source>
        <dbReference type="PROSITE" id="PS51384"/>
    </source>
</evidence>
<dbReference type="InterPro" id="IPR039261">
    <property type="entry name" value="FNR_nucleotide-bd"/>
</dbReference>
<evidence type="ECO:0000256" key="16">
    <source>
        <dbReference type="ARBA" id="ARBA00022860"/>
    </source>
</evidence>
<dbReference type="GO" id="GO:0010181">
    <property type="term" value="F:FMN binding"/>
    <property type="evidence" value="ECO:0007669"/>
    <property type="project" value="InterPro"/>
</dbReference>
<reference evidence="31" key="1">
    <citation type="submission" date="2011-04" db="EMBL/GenBank/DDBJ databases">
        <title>Characterization of nitric oxide synthase activity expressed in the nervous system of the prosobranch Stramonita haemastoma (Gasteropoda, Neogasteropoda).</title>
        <authorList>
            <person name="Cioni C."/>
            <person name="Bonaccorsi M."/>
            <person name="Venturini G."/>
            <person name="Modica M."/>
            <person name="Scarpa F."/>
            <person name="Oliverio M."/>
            <person name="Toni M."/>
        </authorList>
    </citation>
    <scope>NUCLEOTIDE SEQUENCE</scope>
    <source>
        <tissue evidence="31">Nerve ring</tissue>
    </source>
</reference>
<evidence type="ECO:0000256" key="10">
    <source>
        <dbReference type="ARBA" id="ARBA00022630"/>
    </source>
</evidence>
<dbReference type="PROSITE" id="PS50902">
    <property type="entry name" value="FLAVODOXIN_LIKE"/>
    <property type="match status" value="1"/>
</dbReference>
<keyword evidence="14" id="KW-0832">Ubl conjugation</keyword>
<dbReference type="SMR" id="E1XU24"/>
<keyword evidence="16" id="KW-0112">Calmodulin-binding</keyword>
<evidence type="ECO:0000313" key="31">
    <source>
        <dbReference type="EMBL" id="CBV37021.3"/>
    </source>
</evidence>
<evidence type="ECO:0000256" key="4">
    <source>
        <dbReference type="ARBA" id="ARBA00001974"/>
    </source>
</evidence>
<evidence type="ECO:0000256" key="14">
    <source>
        <dbReference type="ARBA" id="ARBA00022843"/>
    </source>
</evidence>
<dbReference type="FunFam" id="3.90.440.10:FF:000001">
    <property type="entry name" value="Endothelial nitric oxide synthase"/>
    <property type="match status" value="1"/>
</dbReference>
<feature type="region of interest" description="Disordered" evidence="27">
    <location>
        <begin position="1475"/>
        <end position="1517"/>
    </location>
</feature>
<proteinExistence type="evidence at transcript level"/>
<evidence type="ECO:0000256" key="7">
    <source>
        <dbReference type="ARBA" id="ARBA00006267"/>
    </source>
</evidence>
<dbReference type="EMBL" id="FR667655">
    <property type="protein sequence ID" value="CBV37021.3"/>
    <property type="molecule type" value="mRNA"/>
</dbReference>
<feature type="region of interest" description="Disordered" evidence="27">
    <location>
        <begin position="214"/>
        <end position="246"/>
    </location>
</feature>
<keyword evidence="9" id="KW-0349">Heme</keyword>
<evidence type="ECO:0000256" key="2">
    <source>
        <dbReference type="ARBA" id="ARBA00001950"/>
    </source>
</evidence>
<dbReference type="SUPFAM" id="SSF50156">
    <property type="entry name" value="PDZ domain-like"/>
    <property type="match status" value="1"/>
</dbReference>
<dbReference type="InterPro" id="IPR001478">
    <property type="entry name" value="PDZ"/>
</dbReference>
<dbReference type="GO" id="GO:0004517">
    <property type="term" value="F:nitric-oxide synthase activity"/>
    <property type="evidence" value="ECO:0007669"/>
    <property type="project" value="UniProtKB-EC"/>
</dbReference>
<comment type="subcellular location">
    <subcellularLocation>
        <location evidence="5">Cell membrane</location>
        <location evidence="5">Sarcolemma</location>
        <topology evidence="5">Peripheral membrane protein</topology>
    </subcellularLocation>
    <subcellularLocation>
        <location evidence="6">Cell projection</location>
        <location evidence="6">Dendritic spine</location>
    </subcellularLocation>
</comment>
<evidence type="ECO:0000256" key="19">
    <source>
        <dbReference type="ARBA" id="ARBA00029794"/>
    </source>
</evidence>